<dbReference type="EMBL" id="CVLB01000001">
    <property type="protein sequence ID" value="CRF34077.1"/>
    <property type="molecule type" value="Genomic_DNA"/>
</dbReference>
<sequence>MNFLKKVSKRNKIIFLVVIIFLFIMHLYMYKTAHSMRVRYITVEFEDLPKSFDNMKLALAADMHAGLYIPESHVRRMSDLIMNEKPDMILFAGDYIYSAPHKFSHYDKKNTEKFNNGIKGLEAKYGKYAVLGNHDNWESTEDVSNALYSNGFKVIDNDILFITNESGEYISIGGVGDFLTDDVKFDIATSNVKAEDFHILLSHEPNIPLKRAKDGGYMKFIDFFFSGHTHGLQISFLPMWVWEGINKNREYPLFPAVYGLMNYANMKVYVTSGIGAVLMPFRLFAYPEVVIITLKSSK</sequence>
<keyword evidence="1" id="KW-1133">Transmembrane helix</keyword>
<evidence type="ECO:0000259" key="2">
    <source>
        <dbReference type="Pfam" id="PF00149"/>
    </source>
</evidence>
<dbReference type="RefSeq" id="WP_048595025.1">
    <property type="nucleotide sequence ID" value="NZ_CVLB01000001.1"/>
</dbReference>
<gene>
    <name evidence="3" type="ORF">BRSU_1860</name>
</gene>
<organism evidence="3 4">
    <name type="scientific">Brachyspira suanatina</name>
    <dbReference type="NCBI Taxonomy" id="381802"/>
    <lineage>
        <taxon>Bacteria</taxon>
        <taxon>Pseudomonadati</taxon>
        <taxon>Spirochaetota</taxon>
        <taxon>Spirochaetia</taxon>
        <taxon>Brachyspirales</taxon>
        <taxon>Brachyspiraceae</taxon>
        <taxon>Brachyspira</taxon>
    </lineage>
</organism>
<protein>
    <submittedName>
        <fullName evidence="3">Phosphodiesterase</fullName>
    </submittedName>
</protein>
<dbReference type="InterPro" id="IPR004843">
    <property type="entry name" value="Calcineurin-like_PHP"/>
</dbReference>
<dbReference type="PANTHER" id="PTHR31302">
    <property type="entry name" value="TRANSMEMBRANE PROTEIN WITH METALLOPHOSPHOESTERASE DOMAIN-RELATED"/>
    <property type="match status" value="1"/>
</dbReference>
<evidence type="ECO:0000313" key="4">
    <source>
        <dbReference type="Proteomes" id="UP000043763"/>
    </source>
</evidence>
<feature type="transmembrane region" description="Helical" evidence="1">
    <location>
        <begin position="12"/>
        <end position="30"/>
    </location>
</feature>
<dbReference type="InterPro" id="IPR029052">
    <property type="entry name" value="Metallo-depent_PP-like"/>
</dbReference>
<dbReference type="GO" id="GO:0016787">
    <property type="term" value="F:hydrolase activity"/>
    <property type="evidence" value="ECO:0007669"/>
    <property type="project" value="InterPro"/>
</dbReference>
<accession>A0A0G4K8W9</accession>
<dbReference type="PANTHER" id="PTHR31302:SF0">
    <property type="entry name" value="TRANSMEMBRANE PROTEIN WITH METALLOPHOSPHOESTERASE DOMAIN"/>
    <property type="match status" value="1"/>
</dbReference>
<keyword evidence="1" id="KW-0472">Membrane</keyword>
<keyword evidence="4" id="KW-1185">Reference proteome</keyword>
<feature type="domain" description="Calcineurin-like phosphoesterase" evidence="2">
    <location>
        <begin position="55"/>
        <end position="231"/>
    </location>
</feature>
<dbReference type="AlphaFoldDB" id="A0A0G4K8W9"/>
<keyword evidence="1" id="KW-0812">Transmembrane</keyword>
<dbReference type="Proteomes" id="UP000043763">
    <property type="component" value="Unassembled WGS sequence"/>
</dbReference>
<evidence type="ECO:0000313" key="3">
    <source>
        <dbReference type="EMBL" id="CRF34077.1"/>
    </source>
</evidence>
<dbReference type="InterPro" id="IPR051158">
    <property type="entry name" value="Metallophosphoesterase_sf"/>
</dbReference>
<dbReference type="SUPFAM" id="SSF56300">
    <property type="entry name" value="Metallo-dependent phosphatases"/>
    <property type="match status" value="1"/>
</dbReference>
<dbReference type="Gene3D" id="3.60.21.10">
    <property type="match status" value="1"/>
</dbReference>
<reference evidence="4" key="1">
    <citation type="submission" date="2015-04" db="EMBL/GenBank/DDBJ databases">
        <authorList>
            <person name="Mushtaq Mamoona"/>
        </authorList>
    </citation>
    <scope>NUCLEOTIDE SEQUENCE [LARGE SCALE GENOMIC DNA]</scope>
    <source>
        <strain evidence="4">AN4859/03</strain>
    </source>
</reference>
<dbReference type="OrthoDB" id="9780884at2"/>
<proteinExistence type="predicted"/>
<evidence type="ECO:0000256" key="1">
    <source>
        <dbReference type="SAM" id="Phobius"/>
    </source>
</evidence>
<name>A0A0G4K8W9_9SPIR</name>
<dbReference type="Pfam" id="PF00149">
    <property type="entry name" value="Metallophos"/>
    <property type="match status" value="1"/>
</dbReference>